<dbReference type="SUPFAM" id="SSF55073">
    <property type="entry name" value="Nucleotide cyclase"/>
    <property type="match status" value="1"/>
</dbReference>
<evidence type="ECO:0000259" key="7">
    <source>
        <dbReference type="PROSITE" id="PS50883"/>
    </source>
</evidence>
<feature type="domain" description="EAL" evidence="7">
    <location>
        <begin position="404"/>
        <end position="658"/>
    </location>
</feature>
<evidence type="ECO:0000313" key="10">
    <source>
        <dbReference type="Proteomes" id="UP000238071"/>
    </source>
</evidence>
<dbReference type="InterPro" id="IPR000014">
    <property type="entry name" value="PAS"/>
</dbReference>
<dbReference type="InterPro" id="IPR029787">
    <property type="entry name" value="Nucleotide_cyclase"/>
</dbReference>
<dbReference type="AlphaFoldDB" id="A0A2S6H2H7"/>
<comment type="catalytic activity">
    <reaction evidence="4">
        <text>3',3'-c-di-GMP + H2O = 5'-phosphoguanylyl(3'-&gt;5')guanosine + H(+)</text>
        <dbReference type="Rhea" id="RHEA:24902"/>
        <dbReference type="ChEBI" id="CHEBI:15377"/>
        <dbReference type="ChEBI" id="CHEBI:15378"/>
        <dbReference type="ChEBI" id="CHEBI:58754"/>
        <dbReference type="ChEBI" id="CHEBI:58805"/>
        <dbReference type="EC" id="3.1.4.52"/>
    </reaction>
    <physiologicalReaction direction="left-to-right" evidence="4">
        <dbReference type="Rhea" id="RHEA:24903"/>
    </physiologicalReaction>
</comment>
<dbReference type="FunFam" id="3.20.20.450:FF:000001">
    <property type="entry name" value="Cyclic di-GMP phosphodiesterase yahA"/>
    <property type="match status" value="1"/>
</dbReference>
<dbReference type="InterPro" id="IPR013767">
    <property type="entry name" value="PAS_fold"/>
</dbReference>
<evidence type="ECO:0000256" key="1">
    <source>
        <dbReference type="ARBA" id="ARBA00001946"/>
    </source>
</evidence>
<evidence type="ECO:0000256" key="2">
    <source>
        <dbReference type="ARBA" id="ARBA00012282"/>
    </source>
</evidence>
<dbReference type="Gene3D" id="3.30.70.270">
    <property type="match status" value="1"/>
</dbReference>
<dbReference type="InterPro" id="IPR000700">
    <property type="entry name" value="PAS-assoc_C"/>
</dbReference>
<dbReference type="InterPro" id="IPR000160">
    <property type="entry name" value="GGDEF_dom"/>
</dbReference>
<dbReference type="InterPro" id="IPR035919">
    <property type="entry name" value="EAL_sf"/>
</dbReference>
<keyword evidence="10" id="KW-1185">Reference proteome</keyword>
<dbReference type="NCBIfam" id="TIGR00254">
    <property type="entry name" value="GGDEF"/>
    <property type="match status" value="1"/>
</dbReference>
<feature type="domain" description="GGDEF" evidence="8">
    <location>
        <begin position="261"/>
        <end position="395"/>
    </location>
</feature>
<evidence type="ECO:0000259" key="5">
    <source>
        <dbReference type="PROSITE" id="PS50112"/>
    </source>
</evidence>
<dbReference type="InterPro" id="IPR052155">
    <property type="entry name" value="Biofilm_reg_signaling"/>
</dbReference>
<dbReference type="PROSITE" id="PS50113">
    <property type="entry name" value="PAC"/>
    <property type="match status" value="1"/>
</dbReference>
<dbReference type="CDD" id="cd01948">
    <property type="entry name" value="EAL"/>
    <property type="match status" value="1"/>
</dbReference>
<dbReference type="PROSITE" id="PS50112">
    <property type="entry name" value="PAS"/>
    <property type="match status" value="2"/>
</dbReference>
<dbReference type="SMART" id="SM00267">
    <property type="entry name" value="GGDEF"/>
    <property type="match status" value="1"/>
</dbReference>
<dbReference type="SUPFAM" id="SSF141868">
    <property type="entry name" value="EAL domain-like"/>
    <property type="match status" value="1"/>
</dbReference>
<dbReference type="RefSeq" id="WP_104423574.1">
    <property type="nucleotide sequence ID" value="NZ_PTIY01000006.1"/>
</dbReference>
<keyword evidence="3" id="KW-0973">c-di-GMP</keyword>
<dbReference type="GO" id="GO:0071111">
    <property type="term" value="F:cyclic-guanylate-specific phosphodiesterase activity"/>
    <property type="evidence" value="ECO:0007669"/>
    <property type="project" value="UniProtKB-EC"/>
</dbReference>
<name>A0A2S6H2H7_9GAMM</name>
<organism evidence="9 10">
    <name type="scientific">Methylobacter tundripaludum</name>
    <dbReference type="NCBI Taxonomy" id="173365"/>
    <lineage>
        <taxon>Bacteria</taxon>
        <taxon>Pseudomonadati</taxon>
        <taxon>Pseudomonadota</taxon>
        <taxon>Gammaproteobacteria</taxon>
        <taxon>Methylococcales</taxon>
        <taxon>Methylococcaceae</taxon>
        <taxon>Methylobacter</taxon>
    </lineage>
</organism>
<dbReference type="InterPro" id="IPR001633">
    <property type="entry name" value="EAL_dom"/>
</dbReference>
<evidence type="ECO:0000313" key="9">
    <source>
        <dbReference type="EMBL" id="PPK71689.1"/>
    </source>
</evidence>
<comment type="caution">
    <text evidence="9">The sequence shown here is derived from an EMBL/GenBank/DDBJ whole genome shotgun (WGS) entry which is preliminary data.</text>
</comment>
<reference evidence="9 10" key="1">
    <citation type="submission" date="2018-02" db="EMBL/GenBank/DDBJ databases">
        <title>Subsurface microbial communities from deep shales in Ohio and West Virginia, USA.</title>
        <authorList>
            <person name="Wrighton K."/>
        </authorList>
    </citation>
    <scope>NUCLEOTIDE SEQUENCE [LARGE SCALE GENOMIC DNA]</scope>
    <source>
        <strain evidence="9 10">OWC-G53F</strain>
    </source>
</reference>
<dbReference type="GO" id="GO:0071732">
    <property type="term" value="P:cellular response to nitric oxide"/>
    <property type="evidence" value="ECO:0007669"/>
    <property type="project" value="UniProtKB-ARBA"/>
</dbReference>
<evidence type="ECO:0000256" key="3">
    <source>
        <dbReference type="ARBA" id="ARBA00022636"/>
    </source>
</evidence>
<dbReference type="SMART" id="SM00091">
    <property type="entry name" value="PAS"/>
    <property type="match status" value="2"/>
</dbReference>
<feature type="domain" description="PAS" evidence="5">
    <location>
        <begin position="4"/>
        <end position="39"/>
    </location>
</feature>
<dbReference type="EC" id="3.1.4.52" evidence="2"/>
<dbReference type="InterPro" id="IPR001610">
    <property type="entry name" value="PAC"/>
</dbReference>
<accession>A0A2S6H2H7</accession>
<dbReference type="EMBL" id="PTIY01000006">
    <property type="protein sequence ID" value="PPK71689.1"/>
    <property type="molecule type" value="Genomic_DNA"/>
</dbReference>
<dbReference type="Gene3D" id="3.30.450.20">
    <property type="entry name" value="PAS domain"/>
    <property type="match status" value="2"/>
</dbReference>
<proteinExistence type="predicted"/>
<dbReference type="SMART" id="SM00052">
    <property type="entry name" value="EAL"/>
    <property type="match status" value="1"/>
</dbReference>
<dbReference type="PANTHER" id="PTHR44757">
    <property type="entry name" value="DIGUANYLATE CYCLASE DGCP"/>
    <property type="match status" value="1"/>
</dbReference>
<feature type="domain" description="PAC" evidence="6">
    <location>
        <begin position="177"/>
        <end position="229"/>
    </location>
</feature>
<dbReference type="PANTHER" id="PTHR44757:SF2">
    <property type="entry name" value="BIOFILM ARCHITECTURE MAINTENANCE PROTEIN MBAA"/>
    <property type="match status" value="1"/>
</dbReference>
<dbReference type="Pfam" id="PF00989">
    <property type="entry name" value="PAS"/>
    <property type="match status" value="2"/>
</dbReference>
<feature type="domain" description="PAS" evidence="5">
    <location>
        <begin position="111"/>
        <end position="150"/>
    </location>
</feature>
<comment type="cofactor">
    <cofactor evidence="1">
        <name>Mg(2+)</name>
        <dbReference type="ChEBI" id="CHEBI:18420"/>
    </cofactor>
</comment>
<evidence type="ECO:0000259" key="8">
    <source>
        <dbReference type="PROSITE" id="PS50887"/>
    </source>
</evidence>
<dbReference type="FunFam" id="3.30.70.270:FF:000001">
    <property type="entry name" value="Diguanylate cyclase domain protein"/>
    <property type="match status" value="1"/>
</dbReference>
<dbReference type="Proteomes" id="UP000238071">
    <property type="component" value="Unassembled WGS sequence"/>
</dbReference>
<dbReference type="Pfam" id="PF00990">
    <property type="entry name" value="GGDEF"/>
    <property type="match status" value="1"/>
</dbReference>
<dbReference type="GO" id="GO:0006355">
    <property type="term" value="P:regulation of DNA-templated transcription"/>
    <property type="evidence" value="ECO:0007669"/>
    <property type="project" value="InterPro"/>
</dbReference>
<dbReference type="CDD" id="cd00130">
    <property type="entry name" value="PAS"/>
    <property type="match status" value="2"/>
</dbReference>
<evidence type="ECO:0000256" key="4">
    <source>
        <dbReference type="ARBA" id="ARBA00051114"/>
    </source>
</evidence>
<dbReference type="Pfam" id="PF00563">
    <property type="entry name" value="EAL"/>
    <property type="match status" value="1"/>
</dbReference>
<dbReference type="OrthoDB" id="1316910at2"/>
<dbReference type="SUPFAM" id="SSF55785">
    <property type="entry name" value="PYP-like sensor domain (PAS domain)"/>
    <property type="match status" value="2"/>
</dbReference>
<dbReference type="NCBIfam" id="TIGR00229">
    <property type="entry name" value="sensory_box"/>
    <property type="match status" value="1"/>
</dbReference>
<dbReference type="InterPro" id="IPR035965">
    <property type="entry name" value="PAS-like_dom_sf"/>
</dbReference>
<gene>
    <name evidence="9" type="ORF">B0F88_10638</name>
</gene>
<dbReference type="CDD" id="cd01949">
    <property type="entry name" value="GGDEF"/>
    <property type="match status" value="1"/>
</dbReference>
<dbReference type="Gene3D" id="3.20.20.450">
    <property type="entry name" value="EAL domain"/>
    <property type="match status" value="1"/>
</dbReference>
<sequence>MTPALANLDLILETITDGILVVDELGFVLYTNRSAERIFDQDALLGTKLAIPVSPSDAPQEINLVRRSGLGWAELRSAPIEWEGRKAYVIGVRDITERKLSDDRLLQAATVFESTREGVLMTDANKRILRINRAFTDITSYTEAEAIGQQPSMLRSGRHDAKFYAEMWASIAATGHWQGEIWNRRKNGEVYPELLSISAITDKSGEVTNYVGVFADISRLKATESQLDFLAHHDPLTRLPNRLLLLSRVDHAIEVALRDGKMLALLMIDLDRFKDVNDSFGHLTGDDLLQQVAKQLNFRLRGIDTLCRLGGDEFTVLMENIAHPEDAARVANDIITTLGEPWLLSNGKEVRIGASVGISLFPEHGATPVELLQQADTALYQAKAEGRGRFKYFSEELTHSARARMDLEVRLRRAIDKGELRAFYQPQVNVDNGRIVGAEALIRWQDPDQGLIPPLRFIPVAEETGLITAIGNWILKETCRQGKCWIEAGLPPLTLAVNVSPHQFLHSNLEEIVAETLAETGFPANRLELELTESALMQREHEAIRILNRLHALGVRLAIDDFGTGYSSLAYLKLFPLDVLKIDKSFIDDIPHHRDDMEIAAAIVAMAHTLRLKVLAEGVETKEQLAFLQAQGCDLYQGYLTSPPVPADQFEKLLPAQGLL</sequence>
<protein>
    <recommendedName>
        <fullName evidence="2">cyclic-guanylate-specific phosphodiesterase</fullName>
        <ecNumber evidence="2">3.1.4.52</ecNumber>
    </recommendedName>
</protein>
<dbReference type="PROSITE" id="PS50883">
    <property type="entry name" value="EAL"/>
    <property type="match status" value="1"/>
</dbReference>
<dbReference type="SMART" id="SM00086">
    <property type="entry name" value="PAC"/>
    <property type="match status" value="2"/>
</dbReference>
<evidence type="ECO:0000259" key="6">
    <source>
        <dbReference type="PROSITE" id="PS50113"/>
    </source>
</evidence>
<dbReference type="InterPro" id="IPR043128">
    <property type="entry name" value="Rev_trsase/Diguanyl_cyclase"/>
</dbReference>
<dbReference type="PROSITE" id="PS50887">
    <property type="entry name" value="GGDEF"/>
    <property type="match status" value="1"/>
</dbReference>